<evidence type="ECO:0000256" key="1">
    <source>
        <dbReference type="SAM" id="MobiDB-lite"/>
    </source>
</evidence>
<evidence type="ECO:0000313" key="2">
    <source>
        <dbReference type="EMBL" id="PQM47566.1"/>
    </source>
</evidence>
<organism evidence="2 3">
    <name type="scientific">Mycobacterium talmoniae</name>
    <dbReference type="NCBI Taxonomy" id="1858794"/>
    <lineage>
        <taxon>Bacteria</taxon>
        <taxon>Bacillati</taxon>
        <taxon>Actinomycetota</taxon>
        <taxon>Actinomycetes</taxon>
        <taxon>Mycobacteriales</taxon>
        <taxon>Mycobacteriaceae</taxon>
        <taxon>Mycobacterium</taxon>
    </lineage>
</organism>
<dbReference type="EMBL" id="PPEA01000318">
    <property type="protein sequence ID" value="PQM47566.1"/>
    <property type="molecule type" value="Genomic_DNA"/>
</dbReference>
<name>A0A2S8BLW0_9MYCO</name>
<dbReference type="AlphaFoldDB" id="A0A2S8BLW0"/>
<dbReference type="Proteomes" id="UP000238296">
    <property type="component" value="Unassembled WGS sequence"/>
</dbReference>
<reference evidence="2 3" key="1">
    <citation type="journal article" date="2017" name="Int. J. Syst. Evol. Microbiol.">
        <title>Mycobacterium talmoniae sp. nov., a slowly growing mycobacterium isolated from human respiratory samples.</title>
        <authorList>
            <person name="Davidson R.M."/>
            <person name="DeGroote M.A."/>
            <person name="Marola J.L."/>
            <person name="Buss S."/>
            <person name="Jones V."/>
            <person name="McNeil M.R."/>
            <person name="Freifeld A.G."/>
            <person name="Elaine Epperson L."/>
            <person name="Hasan N.A."/>
            <person name="Jackson M."/>
            <person name="Iwen P.C."/>
            <person name="Salfinger M."/>
            <person name="Strong M."/>
        </authorList>
    </citation>
    <scope>NUCLEOTIDE SEQUENCE [LARGE SCALE GENOMIC DNA]</scope>
    <source>
        <strain evidence="2 3">ATCC BAA-2683</strain>
    </source>
</reference>
<feature type="region of interest" description="Disordered" evidence="1">
    <location>
        <begin position="258"/>
        <end position="300"/>
    </location>
</feature>
<protein>
    <submittedName>
        <fullName evidence="2">Uncharacterized protein</fullName>
    </submittedName>
</protein>
<proteinExistence type="predicted"/>
<accession>A0A2S8BLW0</accession>
<comment type="caution">
    <text evidence="2">The sequence shown here is derived from an EMBL/GenBank/DDBJ whole genome shotgun (WGS) entry which is preliminary data.</text>
</comment>
<evidence type="ECO:0000313" key="3">
    <source>
        <dbReference type="Proteomes" id="UP000238296"/>
    </source>
</evidence>
<feature type="region of interest" description="Disordered" evidence="1">
    <location>
        <begin position="316"/>
        <end position="339"/>
    </location>
</feature>
<gene>
    <name evidence="2" type="ORF">C1Y40_02235</name>
</gene>
<sequence>MGGIDVGEVGDRREGVGQRATGVVDRLAVGRDQPAGVGAGRRGGHLLAQYHPNGEFDLVHRARDALTGRLRHDRAQIRVRRQHLEHRFRVGVEVEKSPAAGDRGGQVAKVVEDQLAADVVGGRGERDDAGAVRQAQGAPIPAVAHLLTPGDGTGRQMTEHPFVGEWGAHRQPQRQRTGAGRGRLAVRAAGGMTSQLGGGAAADFPDRVIELADAGKPGREGDVAERQLGGFDQHPSGLGALCAGQAQRASPDFAMQQPLQLPGGVAQPGGHADDALAIDGPVGDQPHGAGHHVPAHIPLRRTGTGVGPAPLARPEAVSLGRRGGGVEPHVARQRRPHRATGAAIHARGDDRGHKPPVEAGVFGLHRAVAPVEVVVHTCKTYTPPATSLAENRHRCWRGAIATNWRNPAAVRRRACVPPARCRAGPTG</sequence>